<dbReference type="RefSeq" id="XP_030991021.1">
    <property type="nucleotide sequence ID" value="XM_031144474.1"/>
</dbReference>
<dbReference type="Proteomes" id="UP000319257">
    <property type="component" value="Unassembled WGS sequence"/>
</dbReference>
<feature type="region of interest" description="Disordered" evidence="8">
    <location>
        <begin position="181"/>
        <end position="204"/>
    </location>
</feature>
<evidence type="ECO:0000256" key="8">
    <source>
        <dbReference type="SAM" id="MobiDB-lite"/>
    </source>
</evidence>
<protein>
    <recommendedName>
        <fullName evidence="9">Zn(2)-C6 fungal-type domain-containing protein</fullName>
    </recommendedName>
</protein>
<feature type="region of interest" description="Disordered" evidence="8">
    <location>
        <begin position="104"/>
        <end position="135"/>
    </location>
</feature>
<evidence type="ECO:0000256" key="3">
    <source>
        <dbReference type="ARBA" id="ARBA00022833"/>
    </source>
</evidence>
<dbReference type="InterPro" id="IPR036864">
    <property type="entry name" value="Zn2-C6_fun-type_DNA-bd_sf"/>
</dbReference>
<feature type="compositionally biased region" description="Polar residues" evidence="8">
    <location>
        <begin position="11"/>
        <end position="20"/>
    </location>
</feature>
<reference evidence="10 11" key="1">
    <citation type="submission" date="2019-06" db="EMBL/GenBank/DDBJ databases">
        <title>Draft genome sequence of the filamentous fungus Phialemoniopsis curvata isolated from diesel fuel.</title>
        <authorList>
            <person name="Varaljay V.A."/>
            <person name="Lyon W.J."/>
            <person name="Crouch A.L."/>
            <person name="Drake C.E."/>
            <person name="Hollomon J.M."/>
            <person name="Nadeau L.J."/>
            <person name="Nunn H.S."/>
            <person name="Stevenson B.S."/>
            <person name="Bojanowski C.L."/>
            <person name="Crookes-Goodson W.J."/>
        </authorList>
    </citation>
    <scope>NUCLEOTIDE SEQUENCE [LARGE SCALE GENOMIC DNA]</scope>
    <source>
        <strain evidence="10 11">D216</strain>
    </source>
</reference>
<dbReference type="Pfam" id="PF00172">
    <property type="entry name" value="Zn_clus"/>
    <property type="match status" value="1"/>
</dbReference>
<feature type="compositionally biased region" description="Low complexity" evidence="8">
    <location>
        <begin position="104"/>
        <end position="123"/>
    </location>
</feature>
<feature type="compositionally biased region" description="Low complexity" evidence="8">
    <location>
        <begin position="187"/>
        <end position="200"/>
    </location>
</feature>
<dbReference type="CDD" id="cd12148">
    <property type="entry name" value="fungal_TF_MHR"/>
    <property type="match status" value="1"/>
</dbReference>
<evidence type="ECO:0000256" key="6">
    <source>
        <dbReference type="ARBA" id="ARBA00023163"/>
    </source>
</evidence>
<keyword evidence="6" id="KW-0804">Transcription</keyword>
<keyword evidence="2" id="KW-0479">Metal-binding</keyword>
<accession>A0A507AYI0</accession>
<dbReference type="InParanoid" id="A0A507AYI0"/>
<feature type="domain" description="Zn(2)-C6 fungal-type" evidence="9">
    <location>
        <begin position="39"/>
        <end position="72"/>
    </location>
</feature>
<evidence type="ECO:0000256" key="1">
    <source>
        <dbReference type="ARBA" id="ARBA00004123"/>
    </source>
</evidence>
<dbReference type="GO" id="GO:0006351">
    <property type="term" value="P:DNA-templated transcription"/>
    <property type="evidence" value="ECO:0007669"/>
    <property type="project" value="InterPro"/>
</dbReference>
<keyword evidence="4" id="KW-0805">Transcription regulation</keyword>
<gene>
    <name evidence="10" type="ORF">E0L32_009502</name>
</gene>
<dbReference type="InterPro" id="IPR051615">
    <property type="entry name" value="Transcr_Regulatory_Elem"/>
</dbReference>
<dbReference type="EMBL" id="SKBQ01000069">
    <property type="protein sequence ID" value="TPX09310.1"/>
    <property type="molecule type" value="Genomic_DNA"/>
</dbReference>
<dbReference type="PANTHER" id="PTHR31313:SF79">
    <property type="entry name" value="C6 FINGER DOMAIN-CONTAINING PROTEIN"/>
    <property type="match status" value="1"/>
</dbReference>
<dbReference type="GO" id="GO:0003677">
    <property type="term" value="F:DNA binding"/>
    <property type="evidence" value="ECO:0007669"/>
    <property type="project" value="UniProtKB-KW"/>
</dbReference>
<feature type="region of interest" description="Disordered" evidence="8">
    <location>
        <begin position="691"/>
        <end position="759"/>
    </location>
</feature>
<proteinExistence type="predicted"/>
<dbReference type="AlphaFoldDB" id="A0A507AYI0"/>
<comment type="subcellular location">
    <subcellularLocation>
        <location evidence="1">Nucleus</location>
    </subcellularLocation>
</comment>
<evidence type="ECO:0000256" key="4">
    <source>
        <dbReference type="ARBA" id="ARBA00023015"/>
    </source>
</evidence>
<feature type="region of interest" description="Disordered" evidence="8">
    <location>
        <begin position="799"/>
        <end position="825"/>
    </location>
</feature>
<name>A0A507AYI0_9PEZI</name>
<dbReference type="Pfam" id="PF04082">
    <property type="entry name" value="Fungal_trans"/>
    <property type="match status" value="1"/>
</dbReference>
<evidence type="ECO:0000259" key="9">
    <source>
        <dbReference type="PROSITE" id="PS50048"/>
    </source>
</evidence>
<feature type="compositionally biased region" description="Polar residues" evidence="8">
    <location>
        <begin position="722"/>
        <end position="741"/>
    </location>
</feature>
<dbReference type="PROSITE" id="PS50048">
    <property type="entry name" value="ZN2_CY6_FUNGAL_2"/>
    <property type="match status" value="1"/>
</dbReference>
<dbReference type="GO" id="GO:0000981">
    <property type="term" value="F:DNA-binding transcription factor activity, RNA polymerase II-specific"/>
    <property type="evidence" value="ECO:0007669"/>
    <property type="project" value="InterPro"/>
</dbReference>
<dbReference type="InterPro" id="IPR001138">
    <property type="entry name" value="Zn2Cys6_DnaBD"/>
</dbReference>
<evidence type="ECO:0000256" key="5">
    <source>
        <dbReference type="ARBA" id="ARBA00023125"/>
    </source>
</evidence>
<dbReference type="STRING" id="1093900.A0A507AYI0"/>
<organism evidence="10 11">
    <name type="scientific">Thyridium curvatum</name>
    <dbReference type="NCBI Taxonomy" id="1093900"/>
    <lineage>
        <taxon>Eukaryota</taxon>
        <taxon>Fungi</taxon>
        <taxon>Dikarya</taxon>
        <taxon>Ascomycota</taxon>
        <taxon>Pezizomycotina</taxon>
        <taxon>Sordariomycetes</taxon>
        <taxon>Sordariomycetidae</taxon>
        <taxon>Thyridiales</taxon>
        <taxon>Thyridiaceae</taxon>
        <taxon>Thyridium</taxon>
    </lineage>
</organism>
<dbReference type="OrthoDB" id="2283631at2759"/>
<dbReference type="InterPro" id="IPR007219">
    <property type="entry name" value="XnlR_reg_dom"/>
</dbReference>
<keyword evidence="7" id="KW-0539">Nucleus</keyword>
<dbReference type="SMART" id="SM00066">
    <property type="entry name" value="GAL4"/>
    <property type="match status" value="1"/>
</dbReference>
<dbReference type="GeneID" id="41976949"/>
<evidence type="ECO:0000256" key="2">
    <source>
        <dbReference type="ARBA" id="ARBA00022723"/>
    </source>
</evidence>
<keyword evidence="5" id="KW-0238">DNA-binding</keyword>
<dbReference type="CDD" id="cd00067">
    <property type="entry name" value="GAL4"/>
    <property type="match status" value="1"/>
</dbReference>
<dbReference type="GO" id="GO:0008270">
    <property type="term" value="F:zinc ion binding"/>
    <property type="evidence" value="ECO:0007669"/>
    <property type="project" value="InterPro"/>
</dbReference>
<dbReference type="PROSITE" id="PS00463">
    <property type="entry name" value="ZN2_CY6_FUNGAL_1"/>
    <property type="match status" value="1"/>
</dbReference>
<feature type="compositionally biased region" description="Low complexity" evidence="8">
    <location>
        <begin position="801"/>
        <end position="820"/>
    </location>
</feature>
<sequence>MSNDPSRRVLPQSSQMNNFSFAPPAYQQPPRETQKIMRACEGCRRRKIKCDAATTNTWPCSACIRLKLHCVRPNGYDGSTTDGQVYETSDYETSTPVAGGFQQQMPMQQAPPQQQQQQQQMMATSQKGQPTMYAPQPQMPYSDPASLYQHVQYPNAPSNLQYAGVATPMGLVDQNYAAQNVFPTPPLQSSSSQPDSPPSSYTQEQYGQADLADLLGELKMNEAGTAPYLNSKMRAKIGMDEEPVVGDDDDYKSNLPPLVSGPGLKIRIPPELMPDDETAVHYFDLYFTHVHPYVPVLDKNIFYQQWQSNREAISPLLFEAIFAIGGRLDDDPAQGQQWLALASKHADSFMDVPRLSTLQALLIVLKAREAAPKRGYYYRSWMAIVQCVQMGKDLGLDEHYADHKAGKSCGSSPAECLMKTRIWQTVFVCELMIGSPQGTKQKAGRTDLSVDIDTVDLRVPRAVPGLDDAEYNVSRNFTYFTRVVSNVSVLNRVYGNLKKNKSRDWQSDPEVAQLNPSFEAWLNDLPQDLAVTYNQDGSPPWLPSPFIGNLHSYYHLSLIMLHRPQLQVFNPNSGDGQWKHHMMICYSSAKQLCRLEEAILQSFGLVGLQCMQRGVNFTIYAVLTCIVLHLVAITSPDPDFNSDAREYFTRHMRILEKCMSAWPMPDMQKQIDAVREAFSADTRKPFVLKPSFPYGSPHPAGNPSPLRPDTGFQPPMPRHSPLDNSLDSAVQNSHVSYTSHPISPPISAGPVDLKSDHSSMDQSLAMMASQGPAMQQGMPLSEAPTWNPSRIFEQWNSTFGTPQVQSQPPQTSSLSVSPSSGASEVPTIQDIQAVQASLPQSLQAQSMPTYSTAPMQTFVTPAMWQESVASVYEGGLGGLKRGWDYDMNMPMAKRR</sequence>
<evidence type="ECO:0000313" key="10">
    <source>
        <dbReference type="EMBL" id="TPX09310.1"/>
    </source>
</evidence>
<feature type="region of interest" description="Disordered" evidence="8">
    <location>
        <begin position="1"/>
        <end position="31"/>
    </location>
</feature>
<dbReference type="PANTHER" id="PTHR31313">
    <property type="entry name" value="TY1 ENHANCER ACTIVATOR"/>
    <property type="match status" value="1"/>
</dbReference>
<keyword evidence="11" id="KW-1185">Reference proteome</keyword>
<comment type="caution">
    <text evidence="10">The sequence shown here is derived from an EMBL/GenBank/DDBJ whole genome shotgun (WGS) entry which is preliminary data.</text>
</comment>
<dbReference type="SUPFAM" id="SSF57701">
    <property type="entry name" value="Zn2/Cys6 DNA-binding domain"/>
    <property type="match status" value="1"/>
</dbReference>
<evidence type="ECO:0000256" key="7">
    <source>
        <dbReference type="ARBA" id="ARBA00023242"/>
    </source>
</evidence>
<dbReference type="Gene3D" id="4.10.240.10">
    <property type="entry name" value="Zn(2)-C6 fungal-type DNA-binding domain"/>
    <property type="match status" value="1"/>
</dbReference>
<evidence type="ECO:0000313" key="11">
    <source>
        <dbReference type="Proteomes" id="UP000319257"/>
    </source>
</evidence>
<dbReference type="GO" id="GO:0005634">
    <property type="term" value="C:nucleus"/>
    <property type="evidence" value="ECO:0007669"/>
    <property type="project" value="UniProtKB-SubCell"/>
</dbReference>
<keyword evidence="3" id="KW-0862">Zinc</keyword>